<feature type="compositionally biased region" description="Acidic residues" evidence="11">
    <location>
        <begin position="256"/>
        <end position="267"/>
    </location>
</feature>
<comment type="caution">
    <text evidence="15">The sequence shown here is derived from an EMBL/GenBank/DDBJ whole genome shotgun (WGS) entry which is preliminary data.</text>
</comment>
<keyword evidence="5" id="KW-0406">Ion transport</keyword>
<evidence type="ECO:0000256" key="2">
    <source>
        <dbReference type="ARBA" id="ARBA00022448"/>
    </source>
</evidence>
<evidence type="ECO:0000256" key="10">
    <source>
        <dbReference type="ARBA" id="ARBA00023303"/>
    </source>
</evidence>
<keyword evidence="10" id="KW-0407">Ion channel</keyword>
<gene>
    <name evidence="15" type="ORF">PXEA_LOCUS3857</name>
</gene>
<proteinExistence type="predicted"/>
<evidence type="ECO:0000256" key="7">
    <source>
        <dbReference type="ARBA" id="ARBA00023170"/>
    </source>
</evidence>
<evidence type="ECO:0000256" key="12">
    <source>
        <dbReference type="SAM" id="Phobius"/>
    </source>
</evidence>
<sequence>MMRKLDANGQEIPNEFEGFCIDLIELIAKICNFTYHIQEVKDKNYGAYVNRSWSGMIGELVRQEADIAVAPLTITSSRERVVDFSTPFMEFGLSVMFQKSERPTPAIFEFTTPLSYEIWMCIMLAYLGVSVVLFLVSRFSPQEWGMAELSRSGSCVGAYSCQDSSLGPAVRPAQRQTVQAASIGQERMHSHTALPSEGCPATLDGMGVSVSASATGFPSGWHPPQPTGPNDRKYEGEAHASKLCHVGSLDDGATTNEDDLSSAEDSQDMGNVSLIGLSASGGDSLQGPASTRPSPALPIPGRLMTLTFCLLHVGEEDTASVDCLDGQLDLAELLRPNHCAAMTTVAEGLQPAQRLVTLAAPKDRCCQDSTQSTRPAAKEAAGGGGDGAIRCGSAGLAETTKSAGRLDNEFSIFNSFWFALSAFMQQGGDIVPR</sequence>
<comment type="subcellular location">
    <subcellularLocation>
        <location evidence="1">Membrane</location>
        <topology evidence="1">Multi-pass membrane protein</topology>
    </subcellularLocation>
</comment>
<dbReference type="InterPro" id="IPR015683">
    <property type="entry name" value="Ionotropic_Glu_rcpt"/>
</dbReference>
<evidence type="ECO:0008006" key="17">
    <source>
        <dbReference type="Google" id="ProtNLM"/>
    </source>
</evidence>
<dbReference type="SUPFAM" id="SSF53850">
    <property type="entry name" value="Periplasmic binding protein-like II"/>
    <property type="match status" value="1"/>
</dbReference>
<evidence type="ECO:0000256" key="8">
    <source>
        <dbReference type="ARBA" id="ARBA00023180"/>
    </source>
</evidence>
<dbReference type="SMART" id="SM00079">
    <property type="entry name" value="PBPe"/>
    <property type="match status" value="1"/>
</dbReference>
<dbReference type="FunFam" id="3.40.190.10:FF:000024">
    <property type="entry name" value="Glutamate receptor, ionotropic, delta 1"/>
    <property type="match status" value="1"/>
</dbReference>
<keyword evidence="3 12" id="KW-0812">Transmembrane</keyword>
<evidence type="ECO:0000256" key="11">
    <source>
        <dbReference type="SAM" id="MobiDB-lite"/>
    </source>
</evidence>
<keyword evidence="6 12" id="KW-0472">Membrane</keyword>
<dbReference type="Gene3D" id="1.10.287.70">
    <property type="match status" value="2"/>
</dbReference>
<evidence type="ECO:0000313" key="15">
    <source>
        <dbReference type="EMBL" id="VEL10417.1"/>
    </source>
</evidence>
<feature type="domain" description="Ionotropic glutamate receptor L-glutamate and glycine-binding" evidence="14">
    <location>
        <begin position="1"/>
        <end position="62"/>
    </location>
</feature>
<dbReference type="InterPro" id="IPR019594">
    <property type="entry name" value="Glu/Gly-bd"/>
</dbReference>
<evidence type="ECO:0000256" key="9">
    <source>
        <dbReference type="ARBA" id="ARBA00023286"/>
    </source>
</evidence>
<keyword evidence="8" id="KW-0325">Glycoprotein</keyword>
<keyword evidence="7" id="KW-0675">Receptor</keyword>
<feature type="domain" description="Ionotropic glutamate receptor C-terminal" evidence="13">
    <location>
        <begin position="4"/>
        <end position="283"/>
    </location>
</feature>
<keyword evidence="4 12" id="KW-1133">Transmembrane helix</keyword>
<dbReference type="Proteomes" id="UP000784294">
    <property type="component" value="Unassembled WGS sequence"/>
</dbReference>
<evidence type="ECO:0000256" key="1">
    <source>
        <dbReference type="ARBA" id="ARBA00004141"/>
    </source>
</evidence>
<evidence type="ECO:0000256" key="4">
    <source>
        <dbReference type="ARBA" id="ARBA00022989"/>
    </source>
</evidence>
<organism evidence="15 16">
    <name type="scientific">Protopolystoma xenopodis</name>
    <dbReference type="NCBI Taxonomy" id="117903"/>
    <lineage>
        <taxon>Eukaryota</taxon>
        <taxon>Metazoa</taxon>
        <taxon>Spiralia</taxon>
        <taxon>Lophotrochozoa</taxon>
        <taxon>Platyhelminthes</taxon>
        <taxon>Monogenea</taxon>
        <taxon>Polyopisthocotylea</taxon>
        <taxon>Polystomatidea</taxon>
        <taxon>Polystomatidae</taxon>
        <taxon>Protopolystoma</taxon>
    </lineage>
</organism>
<keyword evidence="2" id="KW-0813">Transport</keyword>
<dbReference type="AlphaFoldDB" id="A0A448WFD5"/>
<accession>A0A448WFD5</accession>
<protein>
    <recommendedName>
        <fullName evidence="17">Ionotropic glutamate receptor L-glutamate and glycine-binding domain-containing protein</fullName>
    </recommendedName>
</protein>
<evidence type="ECO:0000256" key="6">
    <source>
        <dbReference type="ARBA" id="ARBA00023136"/>
    </source>
</evidence>
<dbReference type="Pfam" id="PF10613">
    <property type="entry name" value="Lig_chan-Glu_bd"/>
    <property type="match status" value="1"/>
</dbReference>
<keyword evidence="16" id="KW-1185">Reference proteome</keyword>
<dbReference type="InterPro" id="IPR001320">
    <property type="entry name" value="Iontro_rcpt_C"/>
</dbReference>
<feature type="region of interest" description="Disordered" evidence="11">
    <location>
        <begin position="248"/>
        <end position="268"/>
    </location>
</feature>
<evidence type="ECO:0000259" key="13">
    <source>
        <dbReference type="SMART" id="SM00079"/>
    </source>
</evidence>
<keyword evidence="9" id="KW-1071">Ligand-gated ion channel</keyword>
<reference evidence="15" key="1">
    <citation type="submission" date="2018-11" db="EMBL/GenBank/DDBJ databases">
        <authorList>
            <consortium name="Pathogen Informatics"/>
        </authorList>
    </citation>
    <scope>NUCLEOTIDE SEQUENCE</scope>
</reference>
<dbReference type="EMBL" id="CAAALY010008963">
    <property type="protein sequence ID" value="VEL10417.1"/>
    <property type="molecule type" value="Genomic_DNA"/>
</dbReference>
<dbReference type="PANTHER" id="PTHR18966">
    <property type="entry name" value="IONOTROPIC GLUTAMATE RECEPTOR"/>
    <property type="match status" value="1"/>
</dbReference>
<dbReference type="SMART" id="SM00918">
    <property type="entry name" value="Lig_chan-Glu_bd"/>
    <property type="match status" value="1"/>
</dbReference>
<evidence type="ECO:0000313" key="16">
    <source>
        <dbReference type="Proteomes" id="UP000784294"/>
    </source>
</evidence>
<feature type="region of interest" description="Disordered" evidence="11">
    <location>
        <begin position="214"/>
        <end position="234"/>
    </location>
</feature>
<evidence type="ECO:0000259" key="14">
    <source>
        <dbReference type="SMART" id="SM00918"/>
    </source>
</evidence>
<feature type="transmembrane region" description="Helical" evidence="12">
    <location>
        <begin position="116"/>
        <end position="136"/>
    </location>
</feature>
<dbReference type="Gene3D" id="3.40.190.10">
    <property type="entry name" value="Periplasmic binding protein-like II"/>
    <property type="match status" value="1"/>
</dbReference>
<dbReference type="OrthoDB" id="6274770at2759"/>
<dbReference type="GO" id="GO:0015276">
    <property type="term" value="F:ligand-gated monoatomic ion channel activity"/>
    <property type="evidence" value="ECO:0007669"/>
    <property type="project" value="InterPro"/>
</dbReference>
<dbReference type="GO" id="GO:0016020">
    <property type="term" value="C:membrane"/>
    <property type="evidence" value="ECO:0007669"/>
    <property type="project" value="UniProtKB-SubCell"/>
</dbReference>
<name>A0A448WFD5_9PLAT</name>
<evidence type="ECO:0000256" key="5">
    <source>
        <dbReference type="ARBA" id="ARBA00023065"/>
    </source>
</evidence>
<evidence type="ECO:0000256" key="3">
    <source>
        <dbReference type="ARBA" id="ARBA00022692"/>
    </source>
</evidence>